<dbReference type="PROSITE" id="PS51318">
    <property type="entry name" value="TAT"/>
    <property type="match status" value="1"/>
</dbReference>
<keyword evidence="3" id="KW-1185">Reference proteome</keyword>
<feature type="chain" id="PRO_5045263911" evidence="1">
    <location>
        <begin position="27"/>
        <end position="399"/>
    </location>
</feature>
<dbReference type="PANTHER" id="PTHR43737:SF1">
    <property type="entry name" value="DUF1501 DOMAIN-CONTAINING PROTEIN"/>
    <property type="match status" value="1"/>
</dbReference>
<gene>
    <name evidence="2" type="ORF">FHS31_000078</name>
</gene>
<dbReference type="InterPro" id="IPR006311">
    <property type="entry name" value="TAT_signal"/>
</dbReference>
<reference evidence="2 3" key="1">
    <citation type="submission" date="2020-03" db="EMBL/GenBank/DDBJ databases">
        <title>Genomic Encyclopedia of Type Strains, Phase III (KMG-III): the genomes of soil and plant-associated and newly described type strains.</title>
        <authorList>
            <person name="Whitman W."/>
        </authorList>
    </citation>
    <scope>NUCLEOTIDE SEQUENCE [LARGE SCALE GENOMIC DNA]</scope>
    <source>
        <strain evidence="2 3">CECT 8804</strain>
    </source>
</reference>
<dbReference type="Proteomes" id="UP000727456">
    <property type="component" value="Unassembled WGS sequence"/>
</dbReference>
<comment type="caution">
    <text evidence="2">The sequence shown here is derived from an EMBL/GenBank/DDBJ whole genome shotgun (WGS) entry which is preliminary data.</text>
</comment>
<sequence length="399" mass="42955">MSIDRRTLFRNAALMAPALIAGRAFATPAASDTRLLVVFLRGAYDAANVVAPTGSDFYAQSRPTIGLKKPDPADPTAPLPLDADWSLHPALKDSIYPLWQKQEIAFVPFAGTDDMTRSHFETQDTIELGQPIGGHRDYQSGFLARTAVALGQDKPISFTDQLPLCFRGGPIIPNITLNNIGKPAIDPRQAQLIESMYKGNALGPSVHEGFEVRDTVTQALAQEMVAANRGAVSAKGFELSARRIGRLMRDQFNLAFVDVGGWDTHVNQGGATGYLAGRLGELGRGLAGFVDEIGPEDWTKTTVVVVSEFGRTFHENGDKGTDHGHGSVYWVMGGSVRGGRIAGPQVTLSQATLNQGRDLPVLTDYRSLIGEIVARRYGLGTDKMQAIFPGIAPSQLDIV</sequence>
<dbReference type="EMBL" id="JAAOZC010000001">
    <property type="protein sequence ID" value="NIJ06496.1"/>
    <property type="molecule type" value="Genomic_DNA"/>
</dbReference>
<organism evidence="2 3">
    <name type="scientific">Sphingomonas vulcanisoli</name>
    <dbReference type="NCBI Taxonomy" id="1658060"/>
    <lineage>
        <taxon>Bacteria</taxon>
        <taxon>Pseudomonadati</taxon>
        <taxon>Pseudomonadota</taxon>
        <taxon>Alphaproteobacteria</taxon>
        <taxon>Sphingomonadales</taxon>
        <taxon>Sphingomonadaceae</taxon>
        <taxon>Sphingomonas</taxon>
    </lineage>
</organism>
<protein>
    <submittedName>
        <fullName evidence="2">Uncharacterized protein (DUF1501 family)</fullName>
    </submittedName>
</protein>
<dbReference type="PANTHER" id="PTHR43737">
    <property type="entry name" value="BLL7424 PROTEIN"/>
    <property type="match status" value="1"/>
</dbReference>
<keyword evidence="1" id="KW-0732">Signal</keyword>
<dbReference type="InterPro" id="IPR010869">
    <property type="entry name" value="DUF1501"/>
</dbReference>
<dbReference type="RefSeq" id="WP_167070965.1">
    <property type="nucleotide sequence ID" value="NZ_JAAOZC010000001.1"/>
</dbReference>
<evidence type="ECO:0000313" key="3">
    <source>
        <dbReference type="Proteomes" id="UP000727456"/>
    </source>
</evidence>
<feature type="signal peptide" evidence="1">
    <location>
        <begin position="1"/>
        <end position="26"/>
    </location>
</feature>
<proteinExistence type="predicted"/>
<accession>A0ABX0TLV7</accession>
<evidence type="ECO:0000313" key="2">
    <source>
        <dbReference type="EMBL" id="NIJ06496.1"/>
    </source>
</evidence>
<dbReference type="Pfam" id="PF07394">
    <property type="entry name" value="DUF1501"/>
    <property type="match status" value="1"/>
</dbReference>
<evidence type="ECO:0000256" key="1">
    <source>
        <dbReference type="SAM" id="SignalP"/>
    </source>
</evidence>
<name>A0ABX0TLV7_9SPHN</name>